<evidence type="ECO:0008006" key="3">
    <source>
        <dbReference type="Google" id="ProtNLM"/>
    </source>
</evidence>
<evidence type="ECO:0000313" key="1">
    <source>
        <dbReference type="EMBL" id="KXA64165.1"/>
    </source>
</evidence>
<protein>
    <recommendedName>
        <fullName evidence="3">DUF2827 domain-containing protein</fullName>
    </recommendedName>
</protein>
<proteinExistence type="predicted"/>
<sequence>MAFLKQCLEQIEGVDKVYFVYWRNDKATISDNMRLDLMNIDIYEVEEVVETTDILIEGTLTLEPEIEKKFRKHGAKIVSYRMGNDFVWDMEKMVHNLPNARAFNGAQYDAVWMIPQVVKTNRCYLEIITRAPVYEVPHLWSPLFLDEMAKNVKEPFKFGYEQGQMEKNGARVSVMEPNISISKNCMMPVLIGEEAYRNHPELVKHIYLCNTFDKKDDKPLHDFIGFTSAVKDGIMSVETRHITPLFLAEYTDLLLSFQWELALNYMYYEALYGNYPLVHNSPMLREHHVGFYYDYFDAYDGERQLINAIKSYDADFDTHVRRNKELIEFLSPFNPENIRKHQILIEKLGGK</sequence>
<dbReference type="Pfam" id="PF10933">
    <property type="entry name" value="DUF2827"/>
    <property type="match status" value="1"/>
</dbReference>
<gene>
    <name evidence="1" type="ORF">HMPREF3233_01058</name>
</gene>
<evidence type="ECO:0000313" key="2">
    <source>
        <dbReference type="Proteomes" id="UP000070226"/>
    </source>
</evidence>
<dbReference type="Proteomes" id="UP000070226">
    <property type="component" value="Unassembled WGS sequence"/>
</dbReference>
<name>A0A133S4N0_9FIRM</name>
<dbReference type="AlphaFoldDB" id="A0A133S4N0"/>
<dbReference type="PATRIC" id="fig|39777.7.peg.1027"/>
<organism evidence="1">
    <name type="scientific">Veillonella atypica</name>
    <dbReference type="NCBI Taxonomy" id="39777"/>
    <lineage>
        <taxon>Bacteria</taxon>
        <taxon>Bacillati</taxon>
        <taxon>Bacillota</taxon>
        <taxon>Negativicutes</taxon>
        <taxon>Veillonellales</taxon>
        <taxon>Veillonellaceae</taxon>
        <taxon>Veillonella</taxon>
    </lineage>
</organism>
<accession>A0A133S4N0</accession>
<dbReference type="EMBL" id="LRQT01000032">
    <property type="protein sequence ID" value="KXA64165.1"/>
    <property type="molecule type" value="Genomic_DNA"/>
</dbReference>
<dbReference type="InterPro" id="IPR021234">
    <property type="entry name" value="DUF2827"/>
</dbReference>
<comment type="caution">
    <text evidence="1">The sequence shown here is derived from an EMBL/GenBank/DDBJ whole genome shotgun (WGS) entry which is preliminary data.</text>
</comment>
<reference evidence="1 2" key="1">
    <citation type="submission" date="2016-01" db="EMBL/GenBank/DDBJ databases">
        <authorList>
            <person name="Oliw E.H."/>
        </authorList>
    </citation>
    <scope>NUCLEOTIDE SEQUENCE [LARGE SCALE GENOMIC DNA]</scope>
    <source>
        <strain evidence="1 2">CMW7756B</strain>
    </source>
</reference>